<evidence type="ECO:0000313" key="3">
    <source>
        <dbReference type="Proteomes" id="UP000076722"/>
    </source>
</evidence>
<organism evidence="2 3">
    <name type="scientific">Sistotremastrum niveocremeum HHB9708</name>
    <dbReference type="NCBI Taxonomy" id="1314777"/>
    <lineage>
        <taxon>Eukaryota</taxon>
        <taxon>Fungi</taxon>
        <taxon>Dikarya</taxon>
        <taxon>Basidiomycota</taxon>
        <taxon>Agaricomycotina</taxon>
        <taxon>Agaricomycetes</taxon>
        <taxon>Sistotremastrales</taxon>
        <taxon>Sistotremastraceae</taxon>
        <taxon>Sertulicium</taxon>
        <taxon>Sertulicium niveocremeum</taxon>
    </lineage>
</organism>
<feature type="compositionally biased region" description="Basic and acidic residues" evidence="1">
    <location>
        <begin position="1"/>
        <end position="11"/>
    </location>
</feature>
<feature type="region of interest" description="Disordered" evidence="1">
    <location>
        <begin position="99"/>
        <end position="169"/>
    </location>
</feature>
<dbReference type="EMBL" id="KV419405">
    <property type="protein sequence ID" value="KZS94197.1"/>
    <property type="molecule type" value="Genomic_DNA"/>
</dbReference>
<protein>
    <submittedName>
        <fullName evidence="2">Uncharacterized protein</fullName>
    </submittedName>
</protein>
<evidence type="ECO:0000256" key="1">
    <source>
        <dbReference type="SAM" id="MobiDB-lite"/>
    </source>
</evidence>
<dbReference type="Proteomes" id="UP000076722">
    <property type="component" value="Unassembled WGS sequence"/>
</dbReference>
<proteinExistence type="predicted"/>
<sequence length="267" mass="29335">MSPSKPTRDIAVRVPRHGAKRPSSSLTSHIRRQAASQRIRYQGHNAGHDPSTFLGAGAENASEWNSLLVQARAERGPQWDVASQMFHIDKGSNLYYDSTPLYASSEPPAPEHPPQEAGMSSSLPPGDHFPFPSQIGFSSPQQHHPHNLPQHGQGMNYMRTPSRTPQQNVQTPYSYMTGSGLPSHLQHQQGSPVQDVLYRQMAQQQQQQQQNSGMPFSPQTPGYANMRSPMNGMPGMMNGMAHGMMNGHSGSPTPSRDMNGRGFPGMF</sequence>
<accession>A0A164VIU1</accession>
<keyword evidence="3" id="KW-1185">Reference proteome</keyword>
<evidence type="ECO:0000313" key="2">
    <source>
        <dbReference type="EMBL" id="KZS94197.1"/>
    </source>
</evidence>
<dbReference type="OrthoDB" id="5550090at2759"/>
<dbReference type="STRING" id="1314777.A0A164VIU1"/>
<name>A0A164VIU1_9AGAM</name>
<feature type="region of interest" description="Disordered" evidence="1">
    <location>
        <begin position="202"/>
        <end position="267"/>
    </location>
</feature>
<gene>
    <name evidence="2" type="ORF">SISNIDRAFT_485119</name>
</gene>
<dbReference type="AlphaFoldDB" id="A0A164VIU1"/>
<feature type="compositionally biased region" description="Polar residues" evidence="1">
    <location>
        <begin position="159"/>
        <end position="169"/>
    </location>
</feature>
<feature type="compositionally biased region" description="Polar residues" evidence="1">
    <location>
        <begin position="211"/>
        <end position="222"/>
    </location>
</feature>
<reference evidence="2 3" key="1">
    <citation type="journal article" date="2016" name="Mol. Biol. Evol.">
        <title>Comparative Genomics of Early-Diverging Mushroom-Forming Fungi Provides Insights into the Origins of Lignocellulose Decay Capabilities.</title>
        <authorList>
            <person name="Nagy L.G."/>
            <person name="Riley R."/>
            <person name="Tritt A."/>
            <person name="Adam C."/>
            <person name="Daum C."/>
            <person name="Floudas D."/>
            <person name="Sun H."/>
            <person name="Yadav J.S."/>
            <person name="Pangilinan J."/>
            <person name="Larsson K.H."/>
            <person name="Matsuura K."/>
            <person name="Barry K."/>
            <person name="Labutti K."/>
            <person name="Kuo R."/>
            <person name="Ohm R.A."/>
            <person name="Bhattacharya S.S."/>
            <person name="Shirouzu T."/>
            <person name="Yoshinaga Y."/>
            <person name="Martin F.M."/>
            <person name="Grigoriev I.V."/>
            <person name="Hibbett D.S."/>
        </authorList>
    </citation>
    <scope>NUCLEOTIDE SEQUENCE [LARGE SCALE GENOMIC DNA]</scope>
    <source>
        <strain evidence="2 3">HHB9708</strain>
    </source>
</reference>
<feature type="region of interest" description="Disordered" evidence="1">
    <location>
        <begin position="1"/>
        <end position="34"/>
    </location>
</feature>
<feature type="compositionally biased region" description="Low complexity" evidence="1">
    <location>
        <begin position="225"/>
        <end position="250"/>
    </location>
</feature>